<keyword evidence="1" id="KW-0175">Coiled coil</keyword>
<sequence>MSASLTTQQLTELLHTAADLESAIYTLNRTIPETKEQIKARTPKKPTVRKAPPAKEPKAPDKPICPQKPDISGFPIQLKAICACMAGVFLLVGLASGFSGFGGILSIIGLGCMAALVATTTSNRKKAQKSALAAYQSALDQYQREEESYPRRLEEYQQDLAVWQKRSKTVQLNYETRLAESEKAYELTLTDYQSKSRQLLRPMEKLLRESRRNLEKLYASDWLYLKYRSLPAVTTIYEYFLSGRCTELTGPDGAYNLYESELRQNIIIEKLENIEKKLDQIQQNQFLLYTEMQRANQISQEIAQDTKAILSQTKEIAWNTKCTAYFSEVTAKNTEAIKILTFLNGAS</sequence>
<comment type="caution">
    <text evidence="3">The sequence shown here is derived from an EMBL/GenBank/DDBJ whole genome shotgun (WGS) entry which is preliminary data.</text>
</comment>
<evidence type="ECO:0000256" key="1">
    <source>
        <dbReference type="SAM" id="Coils"/>
    </source>
</evidence>
<dbReference type="Proteomes" id="UP000823824">
    <property type="component" value="Unassembled WGS sequence"/>
</dbReference>
<feature type="coiled-coil region" evidence="1">
    <location>
        <begin position="125"/>
        <end position="173"/>
    </location>
</feature>
<organism evidence="3 4">
    <name type="scientific">Candidatus Oscillibacter excrementigallinarum</name>
    <dbReference type="NCBI Taxonomy" id="2838716"/>
    <lineage>
        <taxon>Bacteria</taxon>
        <taxon>Bacillati</taxon>
        <taxon>Bacillota</taxon>
        <taxon>Clostridia</taxon>
        <taxon>Eubacteriales</taxon>
        <taxon>Oscillospiraceae</taxon>
        <taxon>Oscillibacter</taxon>
    </lineage>
</organism>
<proteinExistence type="predicted"/>
<dbReference type="AlphaFoldDB" id="A0A9D2LHT9"/>
<protein>
    <submittedName>
        <fullName evidence="3">Uncharacterized protein</fullName>
    </submittedName>
</protein>
<evidence type="ECO:0000313" key="4">
    <source>
        <dbReference type="Proteomes" id="UP000823824"/>
    </source>
</evidence>
<reference evidence="3" key="1">
    <citation type="journal article" date="2021" name="PeerJ">
        <title>Extensive microbial diversity within the chicken gut microbiome revealed by metagenomics and culture.</title>
        <authorList>
            <person name="Gilroy R."/>
            <person name="Ravi A."/>
            <person name="Getino M."/>
            <person name="Pursley I."/>
            <person name="Horton D.L."/>
            <person name="Alikhan N.F."/>
            <person name="Baker D."/>
            <person name="Gharbi K."/>
            <person name="Hall N."/>
            <person name="Watson M."/>
            <person name="Adriaenssens E.M."/>
            <person name="Foster-Nyarko E."/>
            <person name="Jarju S."/>
            <person name="Secka A."/>
            <person name="Antonio M."/>
            <person name="Oren A."/>
            <person name="Chaudhuri R.R."/>
            <person name="La Ragione R."/>
            <person name="Hildebrand F."/>
            <person name="Pallen M.J."/>
        </authorList>
    </citation>
    <scope>NUCLEOTIDE SEQUENCE</scope>
    <source>
        <strain evidence="3">ChiBcec18-1249</strain>
    </source>
</reference>
<name>A0A9D2LHT9_9FIRM</name>
<evidence type="ECO:0000256" key="2">
    <source>
        <dbReference type="SAM" id="MobiDB-lite"/>
    </source>
</evidence>
<accession>A0A9D2LHT9</accession>
<reference evidence="3" key="2">
    <citation type="submission" date="2021-04" db="EMBL/GenBank/DDBJ databases">
        <authorList>
            <person name="Gilroy R."/>
        </authorList>
    </citation>
    <scope>NUCLEOTIDE SEQUENCE</scope>
    <source>
        <strain evidence="3">ChiBcec18-1249</strain>
    </source>
</reference>
<gene>
    <name evidence="3" type="ORF">H9787_04630</name>
</gene>
<dbReference type="EMBL" id="DWZJ01000035">
    <property type="protein sequence ID" value="HJB12977.1"/>
    <property type="molecule type" value="Genomic_DNA"/>
</dbReference>
<feature type="region of interest" description="Disordered" evidence="2">
    <location>
        <begin position="38"/>
        <end position="66"/>
    </location>
</feature>
<evidence type="ECO:0000313" key="3">
    <source>
        <dbReference type="EMBL" id="HJB12977.1"/>
    </source>
</evidence>